<dbReference type="InterPro" id="IPR028994">
    <property type="entry name" value="Integrin_alpha_N"/>
</dbReference>
<dbReference type="EMBL" id="CP043494">
    <property type="protein sequence ID" value="WNG48092.1"/>
    <property type="molecule type" value="Genomic_DNA"/>
</dbReference>
<dbReference type="InterPro" id="IPR013517">
    <property type="entry name" value="FG-GAP"/>
</dbReference>
<dbReference type="Pfam" id="PF13517">
    <property type="entry name" value="FG-GAP_3"/>
    <property type="match status" value="1"/>
</dbReference>
<accession>A0ABY9WY86</accession>
<dbReference type="Gene3D" id="3.40.50.1110">
    <property type="entry name" value="SGNH hydrolase"/>
    <property type="match status" value="1"/>
</dbReference>
<dbReference type="InterPro" id="IPR036514">
    <property type="entry name" value="SGNH_hydro_sf"/>
</dbReference>
<dbReference type="PANTHER" id="PTHR37981:SF1">
    <property type="entry name" value="SGNH HYDROLASE-TYPE ESTERASE DOMAIN-CONTAINING PROTEIN"/>
    <property type="match status" value="1"/>
</dbReference>
<evidence type="ECO:0008006" key="4">
    <source>
        <dbReference type="Google" id="ProtNLM"/>
    </source>
</evidence>
<evidence type="ECO:0000313" key="3">
    <source>
        <dbReference type="Proteomes" id="UP001611383"/>
    </source>
</evidence>
<keyword evidence="3" id="KW-1185">Reference proteome</keyword>
<dbReference type="PANTHER" id="PTHR37981">
    <property type="entry name" value="LIPASE 2"/>
    <property type="match status" value="1"/>
</dbReference>
<dbReference type="InterPro" id="IPR037460">
    <property type="entry name" value="SEST-like"/>
</dbReference>
<dbReference type="CDD" id="cd01823">
    <property type="entry name" value="SEST_like"/>
    <property type="match status" value="1"/>
</dbReference>
<evidence type="ECO:0000256" key="1">
    <source>
        <dbReference type="ARBA" id="ARBA00022729"/>
    </source>
</evidence>
<keyword evidence="1" id="KW-0732">Signal</keyword>
<sequence length="1005" mass="109177">MAGRDAPGLLGALETQRLSRSASFLKLTSRIILAAALLWAAACNTPSPSEPSASSTGAQGTARLSSFDPLPRGFDWSMEDRFPKDTDGNGVREFSYETYVNAKSFAVQLDGCPTTEAGYSYRWNMSGKSWTGADWQATYLDRGCRFSLYFPGQGDFSVTLTIQAPSGESRDYTQTVTVKDLLIVGLGDSYGSGEGNPDIPANESWDGKAKWADPRCHRSFKASSALVALQLEEEDRRTSVTYVSLACSGANISRETFVQGPFETFKTSGNSQGSGLLGRYIGIEHPYPENGPWSSSQFLEPQIEQLQRISQGRRIDALVISAGGNDMGFGDVLKHCVVTSTCHGADSWDGRHLEANVRGLSNALPARYVELADTLHSRLNVANVFLTEYPDLSRDQNGETCYELMDDISNDLGIRFDGIRRSQGEPQWIQQNFLAPLNQHMRNAVQTQQQLNRPWHYVGGVEEEFRNHGMCAGSARWFRSGPESAVLQGPLNNISETTGTAHPNEEGHHAYARHILASLRATDPRFAPDGTLLRVSGTDTVYLVVGGAKVYVPSWDFLSNYYGLGEAHVREVSQTTLDAFPSIPREGTGLREENRDTVYAMYGGQKYPFASPLAAITSGFPAERVRVVPSGALSRIPTGRVFEQVDVNGDGCTDLVRTLNTQGLLGLSVSLSDCAGRYQAPWTNLNMGAGSGAVEWLTGDADADGRTDLFQLWDNFGSLGLIVWRSNGTGYEAFADTSGVQMGVGAVKFLAVDVNKDKRTDIVQLWNNNGTLAMSLHQSYGNRYTTSWTATMPAGVGAVEWLTGDADADGQTDIFQLWNNFGSLGLIVWRSNGAGYEPFADTSGIAAGVGAVKFLAVDVNKDKRTDIVQLWNNNGTLAMSLHQSYDNRYATNWSGVMPAGVGAVEWLTGDADADGQTDLFQLWDHSGSLRLIVWRSNGTGYELYGNTAGIAAGSGALKFLVSDINHDGRTDLLQCWNNAGQLNVLVHAQDSGAFSTTWNGNMGRL</sequence>
<evidence type="ECO:0000313" key="2">
    <source>
        <dbReference type="EMBL" id="WNG48092.1"/>
    </source>
</evidence>
<protein>
    <recommendedName>
        <fullName evidence="4">SGNH hydrolase-type esterase domain-containing protein</fullName>
    </recommendedName>
</protein>
<gene>
    <name evidence="2" type="ORF">F0U60_31090</name>
</gene>
<dbReference type="SUPFAM" id="SSF69318">
    <property type="entry name" value="Integrin alpha N-terminal domain"/>
    <property type="match status" value="1"/>
</dbReference>
<reference evidence="2 3" key="1">
    <citation type="submission" date="2019-08" db="EMBL/GenBank/DDBJ databases">
        <title>Archangium and Cystobacter genomes.</title>
        <authorList>
            <person name="Chen I.-C.K."/>
            <person name="Wielgoss S."/>
        </authorList>
    </citation>
    <scope>NUCLEOTIDE SEQUENCE [LARGE SCALE GENOMIC DNA]</scope>
    <source>
        <strain evidence="2 3">Cbm 6</strain>
    </source>
</reference>
<dbReference type="Proteomes" id="UP001611383">
    <property type="component" value="Chromosome"/>
</dbReference>
<organism evidence="2 3">
    <name type="scientific">Archangium minus</name>
    <dbReference type="NCBI Taxonomy" id="83450"/>
    <lineage>
        <taxon>Bacteria</taxon>
        <taxon>Pseudomonadati</taxon>
        <taxon>Myxococcota</taxon>
        <taxon>Myxococcia</taxon>
        <taxon>Myxococcales</taxon>
        <taxon>Cystobacterineae</taxon>
        <taxon>Archangiaceae</taxon>
        <taxon>Archangium</taxon>
    </lineage>
</organism>
<dbReference type="SUPFAM" id="SSF52266">
    <property type="entry name" value="SGNH hydrolase"/>
    <property type="match status" value="1"/>
</dbReference>
<proteinExistence type="predicted"/>
<name>A0ABY9WY86_9BACT</name>